<comment type="caution">
    <text evidence="1">The sequence shown here is derived from an EMBL/GenBank/DDBJ whole genome shotgun (WGS) entry which is preliminary data.</text>
</comment>
<dbReference type="EMBL" id="MU971513">
    <property type="protein sequence ID" value="KAK9234129.1"/>
    <property type="molecule type" value="Genomic_DNA"/>
</dbReference>
<protein>
    <submittedName>
        <fullName evidence="1">Uncharacterized protein</fullName>
    </submittedName>
</protein>
<evidence type="ECO:0000313" key="2">
    <source>
        <dbReference type="Proteomes" id="UP001433508"/>
    </source>
</evidence>
<evidence type="ECO:0000313" key="1">
    <source>
        <dbReference type="EMBL" id="KAK9234129.1"/>
    </source>
</evidence>
<proteinExistence type="predicted"/>
<gene>
    <name evidence="1" type="ORF">V1525DRAFT_321626</name>
</gene>
<accession>A0ACC3SRW1</accession>
<dbReference type="Proteomes" id="UP001433508">
    <property type="component" value="Unassembled WGS sequence"/>
</dbReference>
<name>A0ACC3SRW1_LIPKO</name>
<keyword evidence="2" id="KW-1185">Reference proteome</keyword>
<organism evidence="1 2">
    <name type="scientific">Lipomyces kononenkoae</name>
    <name type="common">Yeast</name>
    <dbReference type="NCBI Taxonomy" id="34357"/>
    <lineage>
        <taxon>Eukaryota</taxon>
        <taxon>Fungi</taxon>
        <taxon>Dikarya</taxon>
        <taxon>Ascomycota</taxon>
        <taxon>Saccharomycotina</taxon>
        <taxon>Lipomycetes</taxon>
        <taxon>Lipomycetales</taxon>
        <taxon>Lipomycetaceae</taxon>
        <taxon>Lipomyces</taxon>
    </lineage>
</organism>
<sequence length="202" mass="22590">MQTRGNRQNYLALNDGYDSDALSEDWISSPLSPAAQDPVEPSSLPHSQSQSAVSSDINSFVEILDDEELPAESASQPPARATSSQIADTTPQKTEWLWGYFQTRESMDREIRCTLVNKDIGQNCNWSTTDSKRQTSTTNIRLHLKEKHGILPPGVTEQAVATPKSTLVSLWGKNENLTFQELLEKNLLRWVISSKQPFTVVE</sequence>
<reference evidence="2" key="1">
    <citation type="journal article" date="2024" name="Front. Bioeng. Biotechnol.">
        <title>Genome-scale model development and genomic sequencing of the oleaginous clade Lipomyces.</title>
        <authorList>
            <person name="Czajka J.J."/>
            <person name="Han Y."/>
            <person name="Kim J."/>
            <person name="Mondo S.J."/>
            <person name="Hofstad B.A."/>
            <person name="Robles A."/>
            <person name="Haridas S."/>
            <person name="Riley R."/>
            <person name="LaButti K."/>
            <person name="Pangilinan J."/>
            <person name="Andreopoulos W."/>
            <person name="Lipzen A."/>
            <person name="Yan J."/>
            <person name="Wang M."/>
            <person name="Ng V."/>
            <person name="Grigoriev I.V."/>
            <person name="Spatafora J.W."/>
            <person name="Magnuson J.K."/>
            <person name="Baker S.E."/>
            <person name="Pomraning K.R."/>
        </authorList>
    </citation>
    <scope>NUCLEOTIDE SEQUENCE [LARGE SCALE GENOMIC DNA]</scope>
    <source>
        <strain evidence="2">CBS 7786</strain>
    </source>
</reference>
<feature type="non-terminal residue" evidence="1">
    <location>
        <position position="202"/>
    </location>
</feature>